<dbReference type="SUPFAM" id="SSF53850">
    <property type="entry name" value="Periplasmic binding protein-like II"/>
    <property type="match status" value="1"/>
</dbReference>
<dbReference type="InterPro" id="IPR006311">
    <property type="entry name" value="TAT_signal"/>
</dbReference>
<reference evidence="8" key="1">
    <citation type="journal article" date="2019" name="Int. J. Syst. Evol. Microbiol.">
        <title>The Global Catalogue of Microorganisms (GCM) 10K type strain sequencing project: providing services to taxonomists for standard genome sequencing and annotation.</title>
        <authorList>
            <consortium name="The Broad Institute Genomics Platform"/>
            <consortium name="The Broad Institute Genome Sequencing Center for Infectious Disease"/>
            <person name="Wu L."/>
            <person name="Ma J."/>
        </authorList>
    </citation>
    <scope>NUCLEOTIDE SEQUENCE [LARGE SCALE GENOMIC DNA]</scope>
    <source>
        <strain evidence="8">JCM 11650</strain>
    </source>
</reference>
<name>A0ABW4PVB7_9MICO</name>
<evidence type="ECO:0000256" key="2">
    <source>
        <dbReference type="ARBA" id="ARBA00022729"/>
    </source>
</evidence>
<dbReference type="InterPro" id="IPR050490">
    <property type="entry name" value="Bact_solute-bd_prot1"/>
</dbReference>
<keyword evidence="5" id="KW-0449">Lipoprotein</keyword>
<keyword evidence="1" id="KW-1003">Cell membrane</keyword>
<dbReference type="PANTHER" id="PTHR43649">
    <property type="entry name" value="ARABINOSE-BINDING PROTEIN-RELATED"/>
    <property type="match status" value="1"/>
</dbReference>
<proteinExistence type="predicted"/>
<organism evidence="7 8">
    <name type="scientific">Brachybacterium rhamnosum</name>
    <dbReference type="NCBI Taxonomy" id="173361"/>
    <lineage>
        <taxon>Bacteria</taxon>
        <taxon>Bacillati</taxon>
        <taxon>Actinomycetota</taxon>
        <taxon>Actinomycetes</taxon>
        <taxon>Micrococcales</taxon>
        <taxon>Dermabacteraceae</taxon>
        <taxon>Brachybacterium</taxon>
    </lineage>
</organism>
<evidence type="ECO:0000256" key="4">
    <source>
        <dbReference type="ARBA" id="ARBA00023139"/>
    </source>
</evidence>
<evidence type="ECO:0000256" key="5">
    <source>
        <dbReference type="ARBA" id="ARBA00023288"/>
    </source>
</evidence>
<dbReference type="Gene3D" id="3.40.190.10">
    <property type="entry name" value="Periplasmic binding protein-like II"/>
    <property type="match status" value="1"/>
</dbReference>
<dbReference type="PROSITE" id="PS51318">
    <property type="entry name" value="TAT"/>
    <property type="match status" value="1"/>
</dbReference>
<gene>
    <name evidence="7" type="ORF">ACFSDA_03780</name>
</gene>
<feature type="signal peptide" evidence="6">
    <location>
        <begin position="1"/>
        <end position="32"/>
    </location>
</feature>
<feature type="chain" id="PRO_5047383813" evidence="6">
    <location>
        <begin position="33"/>
        <end position="445"/>
    </location>
</feature>
<sequence length="445" mass="46325">MTSAPPHRPGRGTSRRSLLTAGAALAGTAVGAAGLAGCGSASSGTTTELTFWSWAPGIEDVVAVWNAENPDLQVVVSRQDAGDAAVTKLLTAVRAGNGAPDLVQAEYQAITSLVSANAVADISADLAPSTAGHFAEGIWSSVQLQGDSVYAIPQDTGPLQFYYRADIFEQHGLGVPTTWDEYAETARALHSADPSLYLGTFSSTDPGLFMGLAQQAGASWWQIAGDRWKVDVDSEPARRVAEFWGGLVEEGVIARDPMYTPQWNAALNNGTQAGWVSAAWAPGVLAGNAGSTAGSWRMATLPQWEAGETATGNWGGSTTAVTVGSPHRAQAVRFAEWMNTSADGVRALVEKSGVFPADQAGAAEALSAPPEFFADQPDFYELSTSNAEGVRPLTFGPNVNVAYSIFNDAFGTATQRSTAAAFVDALATIQAGTVADLENQGYDLA</sequence>
<dbReference type="Pfam" id="PF01547">
    <property type="entry name" value="SBP_bac_1"/>
    <property type="match status" value="1"/>
</dbReference>
<dbReference type="EMBL" id="JBHUFL010000002">
    <property type="protein sequence ID" value="MFD1834189.1"/>
    <property type="molecule type" value="Genomic_DNA"/>
</dbReference>
<comment type="caution">
    <text evidence="7">The sequence shown here is derived from an EMBL/GenBank/DDBJ whole genome shotgun (WGS) entry which is preliminary data.</text>
</comment>
<accession>A0ABW4PVB7</accession>
<evidence type="ECO:0000256" key="6">
    <source>
        <dbReference type="SAM" id="SignalP"/>
    </source>
</evidence>
<evidence type="ECO:0000256" key="3">
    <source>
        <dbReference type="ARBA" id="ARBA00023136"/>
    </source>
</evidence>
<keyword evidence="8" id="KW-1185">Reference proteome</keyword>
<dbReference type="InterPro" id="IPR006059">
    <property type="entry name" value="SBP"/>
</dbReference>
<evidence type="ECO:0000256" key="1">
    <source>
        <dbReference type="ARBA" id="ARBA00022475"/>
    </source>
</evidence>
<evidence type="ECO:0000313" key="8">
    <source>
        <dbReference type="Proteomes" id="UP001597280"/>
    </source>
</evidence>
<dbReference type="RefSeq" id="WP_343903593.1">
    <property type="nucleotide sequence ID" value="NZ_BAAAIS010000002.1"/>
</dbReference>
<evidence type="ECO:0000313" key="7">
    <source>
        <dbReference type="EMBL" id="MFD1834189.1"/>
    </source>
</evidence>
<protein>
    <submittedName>
        <fullName evidence="7">ABC transporter substrate-binding protein</fullName>
    </submittedName>
</protein>
<keyword evidence="4" id="KW-0564">Palmitate</keyword>
<keyword evidence="3" id="KW-0472">Membrane</keyword>
<dbReference type="PANTHER" id="PTHR43649:SF33">
    <property type="entry name" value="POLYGALACTURONAN_RHAMNOGALACTURONAN-BINDING PROTEIN YTCQ"/>
    <property type="match status" value="1"/>
</dbReference>
<dbReference type="Proteomes" id="UP001597280">
    <property type="component" value="Unassembled WGS sequence"/>
</dbReference>
<keyword evidence="2 6" id="KW-0732">Signal</keyword>